<feature type="compositionally biased region" description="Low complexity" evidence="2">
    <location>
        <begin position="518"/>
        <end position="537"/>
    </location>
</feature>
<feature type="region of interest" description="Disordered" evidence="2">
    <location>
        <begin position="426"/>
        <end position="453"/>
    </location>
</feature>
<evidence type="ECO:0000256" key="1">
    <source>
        <dbReference type="SAM" id="Coils"/>
    </source>
</evidence>
<sequence>MVRTAAGREANRHGPAVFSPPLLLYKRNRRSFFLFSHSPLPRALCSSLARLRRSARSSPSPGELTPPSAGLLRGKPPQRLSAPLHSCFFENFSASPSTVLVGPQACRSSGEPLPPRLRRLRSHLPASRRRDPTVLEPGEAVVFLAHFERGFGLPASDFFRQFLDFYRLQPHHLPGNAVFYLSCFVAFMEGYIGIRPARETFARFFSLRINSVQGKDIPKPKPPVQCGSCIIGSRQGSPFFKFNGLESCRLWQTTFFYVKNAGDDDLINLPAFNPAPPAKTNWQYNPGRDHAETNRVVRFMQRLMKDTNICSDDIIRTFICRRVLPLQQRAHKISEMYGPGDPTKITGLALSKKDVVLKASQICQTDMPDDWEWGLCPLSARNPPSEDAKARFPRIDSDRRGPCRKRPLDKYDPDPVIHWLDLRMGRTPSSRLGKSPPEPADIPSDSNNPQVHEHVPPLQAEVGDEFLDNLMAEGQKSDPPAADAGPSHAPSGKRPRTEVIGGKQVGTKRYKQRRMPMSSGPALELGSAGSAGSARTSSPPPHSSPVPSGAGNTSASPSGGTTSSGRAAPTPPDPPRGGGPHLPSRDSRYRRRQHRRRPTDAGQAEPLVPPPPKKKKKQPSSSPTAPDTSAPVFPPPEATPTPPPSQGPSAAKQPAPSGTPKITKFLKPGASRGKAVEGATSGGSGDVVLHVGPAALAAQDKPTGLLGRIVDLKRAGKDLGHLLPYAQKWNEADISASTRGLGKDRLPAPDPAGARSTEEHFMRLKRAVKEFDSAWYDATNNVVSTADARKQLFEELLWEHRDLAEAHSHCQVVPEASLEALKAQVTKLQGEKEQLLKEHNEALEAQKTALGELKEQAIQAALRHEQALKDAQVAAEAKLAEVVEDSTNSNIVLTAELDEERKARKAAERLIETMTTDHREYDRLVMKIDALALQHFPESQVYAVKKVREDRIAREFPNMDAHWDGYDYLVALSARVQHMRCVDRLLADLPTAAIQIFKVLWPEEELPENITLTANRLKDAGHRIREWQCSAARAGADTALRSACSWYPALDLDAFQGVRADAPTDTDPALTAKRQDRAYRLAEYAEVRTFIPPPPGVKDYLSDEEEEDEGDEDEAAEDVPPEAPEAGAAPPEDAEAGAAPPDAPAA</sequence>
<feature type="compositionally biased region" description="Basic residues" evidence="2">
    <location>
        <begin position="588"/>
        <end position="597"/>
    </location>
</feature>
<feature type="compositionally biased region" description="Low complexity" evidence="2">
    <location>
        <begin position="619"/>
        <end position="631"/>
    </location>
</feature>
<feature type="compositionally biased region" description="Pro residues" evidence="2">
    <location>
        <begin position="632"/>
        <end position="646"/>
    </location>
</feature>
<feature type="compositionally biased region" description="Low complexity" evidence="2">
    <location>
        <begin position="545"/>
        <end position="568"/>
    </location>
</feature>
<gene>
    <name evidence="4" type="ORF">QYE76_039283</name>
</gene>
<organism evidence="4 5">
    <name type="scientific">Lolium multiflorum</name>
    <name type="common">Italian ryegrass</name>
    <name type="synonym">Lolium perenne subsp. multiflorum</name>
    <dbReference type="NCBI Taxonomy" id="4521"/>
    <lineage>
        <taxon>Eukaryota</taxon>
        <taxon>Viridiplantae</taxon>
        <taxon>Streptophyta</taxon>
        <taxon>Embryophyta</taxon>
        <taxon>Tracheophyta</taxon>
        <taxon>Spermatophyta</taxon>
        <taxon>Magnoliopsida</taxon>
        <taxon>Liliopsida</taxon>
        <taxon>Poales</taxon>
        <taxon>Poaceae</taxon>
        <taxon>BOP clade</taxon>
        <taxon>Pooideae</taxon>
        <taxon>Poodae</taxon>
        <taxon>Poeae</taxon>
        <taxon>Poeae Chloroplast Group 2 (Poeae type)</taxon>
        <taxon>Loliodinae</taxon>
        <taxon>Loliinae</taxon>
        <taxon>Lolium</taxon>
    </lineage>
</organism>
<feature type="region of interest" description="Disordered" evidence="2">
    <location>
        <begin position="378"/>
        <end position="410"/>
    </location>
</feature>
<dbReference type="AlphaFoldDB" id="A0AAD8WS09"/>
<keyword evidence="1" id="KW-0175">Coiled coil</keyword>
<dbReference type="Proteomes" id="UP001231189">
    <property type="component" value="Unassembled WGS sequence"/>
</dbReference>
<feature type="compositionally biased region" description="Low complexity" evidence="2">
    <location>
        <begin position="1124"/>
        <end position="1140"/>
    </location>
</feature>
<evidence type="ECO:0000313" key="4">
    <source>
        <dbReference type="EMBL" id="KAK1678435.1"/>
    </source>
</evidence>
<reference evidence="4" key="1">
    <citation type="submission" date="2023-07" db="EMBL/GenBank/DDBJ databases">
        <title>A chromosome-level genome assembly of Lolium multiflorum.</title>
        <authorList>
            <person name="Chen Y."/>
            <person name="Copetti D."/>
            <person name="Kolliker R."/>
            <person name="Studer B."/>
        </authorList>
    </citation>
    <scope>NUCLEOTIDE SEQUENCE</scope>
    <source>
        <strain evidence="4">02402/16</strain>
        <tissue evidence="4">Leaf</tissue>
    </source>
</reference>
<feature type="region of interest" description="Disordered" evidence="2">
    <location>
        <begin position="1090"/>
        <end position="1146"/>
    </location>
</feature>
<feature type="coiled-coil region" evidence="1">
    <location>
        <begin position="818"/>
        <end position="860"/>
    </location>
</feature>
<dbReference type="Pfam" id="PF04195">
    <property type="entry name" value="Transposase_28"/>
    <property type="match status" value="1"/>
</dbReference>
<evidence type="ECO:0000313" key="5">
    <source>
        <dbReference type="Proteomes" id="UP001231189"/>
    </source>
</evidence>
<keyword evidence="5" id="KW-1185">Reference proteome</keyword>
<name>A0AAD8WS09_LOLMU</name>
<dbReference type="InterPro" id="IPR007321">
    <property type="entry name" value="Transposase_28"/>
</dbReference>
<comment type="caution">
    <text evidence="4">The sequence shown here is derived from an EMBL/GenBank/DDBJ whole genome shotgun (WGS) entry which is preliminary data.</text>
</comment>
<feature type="compositionally biased region" description="Basic and acidic residues" evidence="2">
    <location>
        <begin position="384"/>
        <end position="410"/>
    </location>
</feature>
<protein>
    <recommendedName>
        <fullName evidence="3">Transposase (putative) gypsy type domain-containing protein</fullName>
    </recommendedName>
</protein>
<evidence type="ECO:0000259" key="3">
    <source>
        <dbReference type="Pfam" id="PF04195"/>
    </source>
</evidence>
<dbReference type="PANTHER" id="PTHR33026">
    <property type="entry name" value="OS06G0360600 PROTEIN"/>
    <property type="match status" value="1"/>
</dbReference>
<proteinExistence type="predicted"/>
<dbReference type="PANTHER" id="PTHR33026:SF7">
    <property type="entry name" value="OS03G0100275 PROTEIN"/>
    <property type="match status" value="1"/>
</dbReference>
<feature type="domain" description="Transposase (putative) gypsy type" evidence="3">
    <location>
        <begin position="141"/>
        <end position="208"/>
    </location>
</feature>
<feature type="region of interest" description="Disordered" evidence="2">
    <location>
        <begin position="55"/>
        <end position="76"/>
    </location>
</feature>
<feature type="region of interest" description="Disordered" evidence="2">
    <location>
        <begin position="473"/>
        <end position="684"/>
    </location>
</feature>
<dbReference type="EMBL" id="JAUUTY010000002">
    <property type="protein sequence ID" value="KAK1678435.1"/>
    <property type="molecule type" value="Genomic_DNA"/>
</dbReference>
<accession>A0AAD8WS09</accession>
<feature type="compositionally biased region" description="Acidic residues" evidence="2">
    <location>
        <begin position="1102"/>
        <end position="1120"/>
    </location>
</feature>
<evidence type="ECO:0000256" key="2">
    <source>
        <dbReference type="SAM" id="MobiDB-lite"/>
    </source>
</evidence>